<name>A0AB34GHN8_ESCRO</name>
<dbReference type="Proteomes" id="UP001159641">
    <property type="component" value="Unassembled WGS sequence"/>
</dbReference>
<feature type="compositionally biased region" description="Low complexity" evidence="1">
    <location>
        <begin position="246"/>
        <end position="255"/>
    </location>
</feature>
<gene>
    <name evidence="3" type="ORF">J1605_013047</name>
</gene>
<evidence type="ECO:0000313" key="3">
    <source>
        <dbReference type="EMBL" id="KAJ8778813.1"/>
    </source>
</evidence>
<protein>
    <recommendedName>
        <fullName evidence="2">DAZ domain-containing protein</fullName>
    </recommendedName>
</protein>
<dbReference type="AlphaFoldDB" id="A0AB34GHN8"/>
<feature type="domain" description="DAZ" evidence="2">
    <location>
        <begin position="308"/>
        <end position="332"/>
    </location>
</feature>
<sequence length="419" mass="44642">MYINRSYLLAIYFTKQSSSKGDPKAARATPAKWHSLHPSGARMALSRAGSPGCAATGRCSVGAGLGRAPEPGRRGAARRGGPRTSLPRRPARSAGMSDGDNRCGAASAASPEPPSLARQAPGGQTLTQQTGLLAPHQPSEVAPQQASCTLVKPEVTSTSRNPRVPEANFSPKGRRRKGVKGVRCMELCITVRSLLPSRPKTGASGSRREPSLRTPHARPDLLYSLPLRRPSSATTGHRRNPPARAPPRLAAPARTAVRRPRRRSQPLPAPRVAGSGPGSESAALQLPPTPYGFVTFETQEDAQKILQESRSISSSTVMVAQPVYQQPAYHYQSPASSAPFLYLQPSEVIYQPVEIAQDGGCVPPPLSLMEASVPEVCVSLKHYSDHGVQAAYHQVYAPSAIAVPAPVMQPEPIKVRSLF</sequence>
<feature type="region of interest" description="Disordered" evidence="1">
    <location>
        <begin position="63"/>
        <end position="122"/>
    </location>
</feature>
<feature type="region of interest" description="Disordered" evidence="1">
    <location>
        <begin position="153"/>
        <end position="180"/>
    </location>
</feature>
<keyword evidence="4" id="KW-1185">Reference proteome</keyword>
<comment type="caution">
    <text evidence="3">The sequence shown here is derived from an EMBL/GenBank/DDBJ whole genome shotgun (WGS) entry which is preliminary data.</text>
</comment>
<dbReference type="EMBL" id="JAIQCJ010002233">
    <property type="protein sequence ID" value="KAJ8778813.1"/>
    <property type="molecule type" value="Genomic_DNA"/>
</dbReference>
<accession>A0AB34GHN8</accession>
<dbReference type="PROSITE" id="PS51890">
    <property type="entry name" value="DAZ"/>
    <property type="match status" value="1"/>
</dbReference>
<evidence type="ECO:0000259" key="2">
    <source>
        <dbReference type="PROSITE" id="PS51890"/>
    </source>
</evidence>
<feature type="compositionally biased region" description="Low complexity" evidence="1">
    <location>
        <begin position="220"/>
        <end position="232"/>
    </location>
</feature>
<reference evidence="3 4" key="1">
    <citation type="submission" date="2022-11" db="EMBL/GenBank/DDBJ databases">
        <title>Whole genome sequence of Eschrichtius robustus ER-17-0199.</title>
        <authorList>
            <person name="Bruniche-Olsen A."/>
            <person name="Black A.N."/>
            <person name="Fields C.J."/>
            <person name="Walden K."/>
            <person name="Dewoody J.A."/>
        </authorList>
    </citation>
    <scope>NUCLEOTIDE SEQUENCE [LARGE SCALE GENOMIC DNA]</scope>
    <source>
        <strain evidence="3">ER-17-0199</strain>
        <tissue evidence="3">Blubber</tissue>
    </source>
</reference>
<feature type="region of interest" description="Disordered" evidence="1">
    <location>
        <begin position="196"/>
        <end position="286"/>
    </location>
</feature>
<evidence type="ECO:0000313" key="4">
    <source>
        <dbReference type="Proteomes" id="UP001159641"/>
    </source>
</evidence>
<dbReference type="InterPro" id="IPR043628">
    <property type="entry name" value="DAZ_dom"/>
</dbReference>
<evidence type="ECO:0000256" key="1">
    <source>
        <dbReference type="SAM" id="MobiDB-lite"/>
    </source>
</evidence>
<organism evidence="3 4">
    <name type="scientific">Eschrichtius robustus</name>
    <name type="common">California gray whale</name>
    <name type="synonym">Eschrichtius gibbosus</name>
    <dbReference type="NCBI Taxonomy" id="9764"/>
    <lineage>
        <taxon>Eukaryota</taxon>
        <taxon>Metazoa</taxon>
        <taxon>Chordata</taxon>
        <taxon>Craniata</taxon>
        <taxon>Vertebrata</taxon>
        <taxon>Euteleostomi</taxon>
        <taxon>Mammalia</taxon>
        <taxon>Eutheria</taxon>
        <taxon>Laurasiatheria</taxon>
        <taxon>Artiodactyla</taxon>
        <taxon>Whippomorpha</taxon>
        <taxon>Cetacea</taxon>
        <taxon>Mysticeti</taxon>
        <taxon>Eschrichtiidae</taxon>
        <taxon>Eschrichtius</taxon>
    </lineage>
</organism>
<proteinExistence type="predicted"/>